<evidence type="ECO:0000259" key="1">
    <source>
        <dbReference type="Pfam" id="PF01168"/>
    </source>
</evidence>
<dbReference type="InParanoid" id="A7SRW8"/>
<dbReference type="PANTHER" id="PTHR28004:SF2">
    <property type="entry name" value="D-SERINE DEHYDRATASE"/>
    <property type="match status" value="1"/>
</dbReference>
<sequence>MFGEIGKQISKLTTPVLLVDLCRFERNIRKLMKTLENSGVRARPHAKAHKCPAIAHIQISHGANGVCCQKLSEAESMLSSNPRIFPLNIHTAEYFAMVSRSFLCYLSFSVRL</sequence>
<name>A7SRW8_NEMVE</name>
<dbReference type="InterPro" id="IPR001608">
    <property type="entry name" value="Ala_racemase_N"/>
</dbReference>
<dbReference type="PANTHER" id="PTHR28004">
    <property type="entry name" value="ZGC:162816-RELATED"/>
    <property type="match status" value="1"/>
</dbReference>
<evidence type="ECO:0000313" key="2">
    <source>
        <dbReference type="EMBL" id="EDO33552.1"/>
    </source>
</evidence>
<feature type="domain" description="Alanine racemase N-terminal" evidence="1">
    <location>
        <begin position="19"/>
        <end position="96"/>
    </location>
</feature>
<dbReference type="Pfam" id="PF01168">
    <property type="entry name" value="Ala_racemase_N"/>
    <property type="match status" value="1"/>
</dbReference>
<protein>
    <recommendedName>
        <fullName evidence="1">Alanine racemase N-terminal domain-containing protein</fullName>
    </recommendedName>
</protein>
<keyword evidence="3" id="KW-1185">Reference proteome</keyword>
<evidence type="ECO:0000313" key="3">
    <source>
        <dbReference type="Proteomes" id="UP000001593"/>
    </source>
</evidence>
<dbReference type="SUPFAM" id="SSF51419">
    <property type="entry name" value="PLP-binding barrel"/>
    <property type="match status" value="1"/>
</dbReference>
<proteinExistence type="predicted"/>
<dbReference type="InterPro" id="IPR029066">
    <property type="entry name" value="PLP-binding_barrel"/>
</dbReference>
<accession>A7SRW8</accession>
<dbReference type="PhylomeDB" id="A7SRW8"/>
<reference evidence="2 3" key="1">
    <citation type="journal article" date="2007" name="Science">
        <title>Sea anemone genome reveals ancestral eumetazoan gene repertoire and genomic organization.</title>
        <authorList>
            <person name="Putnam N.H."/>
            <person name="Srivastava M."/>
            <person name="Hellsten U."/>
            <person name="Dirks B."/>
            <person name="Chapman J."/>
            <person name="Salamov A."/>
            <person name="Terry A."/>
            <person name="Shapiro H."/>
            <person name="Lindquist E."/>
            <person name="Kapitonov V.V."/>
            <person name="Jurka J."/>
            <person name="Genikhovich G."/>
            <person name="Grigoriev I.V."/>
            <person name="Lucas S.M."/>
            <person name="Steele R.E."/>
            <person name="Finnerty J.R."/>
            <person name="Technau U."/>
            <person name="Martindale M.Q."/>
            <person name="Rokhsar D.S."/>
        </authorList>
    </citation>
    <scope>NUCLEOTIDE SEQUENCE [LARGE SCALE GENOMIC DNA]</scope>
    <source>
        <strain evidence="3">CH2 X CH6</strain>
    </source>
</reference>
<dbReference type="HOGENOM" id="CLU_2148817_0_0_1"/>
<dbReference type="Proteomes" id="UP000001593">
    <property type="component" value="Unassembled WGS sequence"/>
</dbReference>
<organism evidence="2 3">
    <name type="scientific">Nematostella vectensis</name>
    <name type="common">Starlet sea anemone</name>
    <dbReference type="NCBI Taxonomy" id="45351"/>
    <lineage>
        <taxon>Eukaryota</taxon>
        <taxon>Metazoa</taxon>
        <taxon>Cnidaria</taxon>
        <taxon>Anthozoa</taxon>
        <taxon>Hexacorallia</taxon>
        <taxon>Actiniaria</taxon>
        <taxon>Edwardsiidae</taxon>
        <taxon>Nematostella</taxon>
    </lineage>
</organism>
<dbReference type="EMBL" id="DS469768">
    <property type="protein sequence ID" value="EDO33552.1"/>
    <property type="molecule type" value="Genomic_DNA"/>
</dbReference>
<dbReference type="InterPro" id="IPR051466">
    <property type="entry name" value="D-amino_acid_metab_enzyme"/>
</dbReference>
<dbReference type="AlphaFoldDB" id="A7SRW8"/>
<gene>
    <name evidence="2" type="ORF">NEMVEDRAFT_v1g216490</name>
</gene>
<dbReference type="Gene3D" id="3.20.20.10">
    <property type="entry name" value="Alanine racemase"/>
    <property type="match status" value="1"/>
</dbReference>
<dbReference type="STRING" id="45351.A7SRW8"/>